<dbReference type="PANTHER" id="PTHR45138:SF9">
    <property type="entry name" value="DIGUANYLATE CYCLASE DGCM-RELATED"/>
    <property type="match status" value="1"/>
</dbReference>
<accession>A0ABS6G1H3</accession>
<comment type="caution">
    <text evidence="2">The sequence shown here is derived from an EMBL/GenBank/DDBJ whole genome shotgun (WGS) entry which is preliminary data.</text>
</comment>
<dbReference type="Pfam" id="PF00571">
    <property type="entry name" value="CBS"/>
    <property type="match status" value="2"/>
</dbReference>
<proteinExistence type="predicted"/>
<organism evidence="2 3">
    <name type="scientific">Alkaliphilus flagellatus</name>
    <dbReference type="NCBI Taxonomy" id="2841507"/>
    <lineage>
        <taxon>Bacteria</taxon>
        <taxon>Bacillati</taxon>
        <taxon>Bacillota</taxon>
        <taxon>Clostridia</taxon>
        <taxon>Peptostreptococcales</taxon>
        <taxon>Natronincolaceae</taxon>
        <taxon>Alkaliphilus</taxon>
    </lineage>
</organism>
<dbReference type="EMBL" id="JAHLQK010000003">
    <property type="protein sequence ID" value="MBU5676330.1"/>
    <property type="molecule type" value="Genomic_DNA"/>
</dbReference>
<dbReference type="PROSITE" id="PS50887">
    <property type="entry name" value="GGDEF"/>
    <property type="match status" value="1"/>
</dbReference>
<dbReference type="CDD" id="cd01949">
    <property type="entry name" value="GGDEF"/>
    <property type="match status" value="1"/>
</dbReference>
<sequence>MVKKVLNISEKKLMKVDVLTGVKKIQNIFYEQSIKCFSVYDNDKIVGVITEKELVVAHPNRIAADVMSDKYICVDFSTSVWETKKIFELNKGIEVIFVQDENEIIGYLTRMILSIELGKSVDLLTGLYKSDYIFYNAYNLFKSEDNISIIFIDLDNFGYIDKKYGHIIGDSVLKKVADILKKSINKDSYLCRYAGDEFAVVTPYSIDDSKRLAQNIIKAINSYIFPDNIQVSASIGITGCSTHNKKVDNILELIINMVNIASLSSTRAKQKGYNSISIKNIDIDAIA</sequence>
<feature type="domain" description="GGDEF" evidence="1">
    <location>
        <begin position="145"/>
        <end position="281"/>
    </location>
</feature>
<protein>
    <submittedName>
        <fullName evidence="2">GGDEF domain-containing protein</fullName>
    </submittedName>
</protein>
<dbReference type="Proteomes" id="UP000779508">
    <property type="component" value="Unassembled WGS sequence"/>
</dbReference>
<dbReference type="InterPro" id="IPR000160">
    <property type="entry name" value="GGDEF_dom"/>
</dbReference>
<evidence type="ECO:0000313" key="3">
    <source>
        <dbReference type="Proteomes" id="UP000779508"/>
    </source>
</evidence>
<dbReference type="SMART" id="SM00267">
    <property type="entry name" value="GGDEF"/>
    <property type="match status" value="1"/>
</dbReference>
<dbReference type="Pfam" id="PF00990">
    <property type="entry name" value="GGDEF"/>
    <property type="match status" value="1"/>
</dbReference>
<keyword evidence="3" id="KW-1185">Reference proteome</keyword>
<dbReference type="NCBIfam" id="TIGR00254">
    <property type="entry name" value="GGDEF"/>
    <property type="match status" value="1"/>
</dbReference>
<dbReference type="PANTHER" id="PTHR45138">
    <property type="entry name" value="REGULATORY COMPONENTS OF SENSORY TRANSDUCTION SYSTEM"/>
    <property type="match status" value="1"/>
</dbReference>
<gene>
    <name evidence="2" type="ORF">KQI88_07865</name>
</gene>
<name>A0ABS6G1H3_9FIRM</name>
<evidence type="ECO:0000259" key="1">
    <source>
        <dbReference type="PROSITE" id="PS50887"/>
    </source>
</evidence>
<dbReference type="InterPro" id="IPR050469">
    <property type="entry name" value="Diguanylate_Cyclase"/>
</dbReference>
<evidence type="ECO:0000313" key="2">
    <source>
        <dbReference type="EMBL" id="MBU5676330.1"/>
    </source>
</evidence>
<dbReference type="InterPro" id="IPR000644">
    <property type="entry name" value="CBS_dom"/>
</dbReference>
<reference evidence="2 3" key="1">
    <citation type="submission" date="2021-06" db="EMBL/GenBank/DDBJ databases">
        <authorList>
            <person name="Sun Q."/>
            <person name="Li D."/>
        </authorList>
    </citation>
    <scope>NUCLEOTIDE SEQUENCE [LARGE SCALE GENOMIC DNA]</scope>
    <source>
        <strain evidence="2 3">MSJ-5</strain>
    </source>
</reference>